<keyword evidence="2" id="KW-1185">Reference proteome</keyword>
<gene>
    <name evidence="1" type="ORF">NTJ_06155</name>
</gene>
<proteinExistence type="predicted"/>
<evidence type="ECO:0000313" key="1">
    <source>
        <dbReference type="EMBL" id="BES93346.1"/>
    </source>
</evidence>
<reference evidence="1 2" key="1">
    <citation type="submission" date="2023-09" db="EMBL/GenBank/DDBJ databases">
        <title>Nesidiocoris tenuis whole genome shotgun sequence.</title>
        <authorList>
            <person name="Shibata T."/>
            <person name="Shimoda M."/>
            <person name="Kobayashi T."/>
            <person name="Uehara T."/>
        </authorList>
    </citation>
    <scope>NUCLEOTIDE SEQUENCE [LARGE SCALE GENOMIC DNA]</scope>
    <source>
        <strain evidence="1 2">Japan</strain>
    </source>
</reference>
<name>A0ABN7AR13_9HEMI</name>
<evidence type="ECO:0000313" key="2">
    <source>
        <dbReference type="Proteomes" id="UP001307889"/>
    </source>
</evidence>
<dbReference type="Proteomes" id="UP001307889">
    <property type="component" value="Chromosome 4"/>
</dbReference>
<accession>A0ABN7AR13</accession>
<organism evidence="1 2">
    <name type="scientific">Nesidiocoris tenuis</name>
    <dbReference type="NCBI Taxonomy" id="355587"/>
    <lineage>
        <taxon>Eukaryota</taxon>
        <taxon>Metazoa</taxon>
        <taxon>Ecdysozoa</taxon>
        <taxon>Arthropoda</taxon>
        <taxon>Hexapoda</taxon>
        <taxon>Insecta</taxon>
        <taxon>Pterygota</taxon>
        <taxon>Neoptera</taxon>
        <taxon>Paraneoptera</taxon>
        <taxon>Hemiptera</taxon>
        <taxon>Heteroptera</taxon>
        <taxon>Panheteroptera</taxon>
        <taxon>Cimicomorpha</taxon>
        <taxon>Miridae</taxon>
        <taxon>Dicyphina</taxon>
        <taxon>Nesidiocoris</taxon>
    </lineage>
</organism>
<dbReference type="EMBL" id="AP028912">
    <property type="protein sequence ID" value="BES93346.1"/>
    <property type="molecule type" value="Genomic_DNA"/>
</dbReference>
<protein>
    <submittedName>
        <fullName evidence="1">Uncharacterized protein</fullName>
    </submittedName>
</protein>
<sequence length="90" mass="10507">MYVRERLLIVSRGPLTAPVAQELIRNKSSLRLRSLEAANPQERFLEERAAECVTLPNLKTSEKNLNPKKPLLRFTESEWRKKINDTFVTR</sequence>